<sequence length="85" mass="10418">MENIEKLNNPQPEKSEESEEKPEEQTIEGFIGEYQDWQKKLPPNIKPEMVDLFLGSDGLWHWHLRPEYIQDEQERKKYEMKRSQW</sequence>
<evidence type="ECO:0000256" key="1">
    <source>
        <dbReference type="SAM" id="MobiDB-lite"/>
    </source>
</evidence>
<feature type="region of interest" description="Disordered" evidence="1">
    <location>
        <begin position="1"/>
        <end position="26"/>
    </location>
</feature>
<dbReference type="Proteomes" id="UP000182693">
    <property type="component" value="Unassembled WGS sequence"/>
</dbReference>
<feature type="compositionally biased region" description="Acidic residues" evidence="1">
    <location>
        <begin position="16"/>
        <end position="26"/>
    </location>
</feature>
<reference evidence="2 3" key="1">
    <citation type="journal article" date="2016" name="Environ. Microbiol.">
        <title>Genomic resolution of a cold subsurface aquifer community provides metabolic insights for novel microbes adapted to high CO concentrations.</title>
        <authorList>
            <person name="Probst A.J."/>
            <person name="Castelle C.J."/>
            <person name="Singh A."/>
            <person name="Brown C.T."/>
            <person name="Anantharaman K."/>
            <person name="Sharon I."/>
            <person name="Hug L.A."/>
            <person name="Burstein D."/>
            <person name="Emerson J.B."/>
            <person name="Thomas B.C."/>
            <person name="Banfield J.F."/>
        </authorList>
    </citation>
    <scope>NUCLEOTIDE SEQUENCE [LARGE SCALE GENOMIC DNA]</scope>
    <source>
        <strain evidence="2">CG1_02_39_135</strain>
    </source>
</reference>
<gene>
    <name evidence="2" type="ORF">AUJ30_00420</name>
</gene>
<feature type="compositionally biased region" description="Polar residues" evidence="1">
    <location>
        <begin position="1"/>
        <end position="11"/>
    </location>
</feature>
<protein>
    <submittedName>
        <fullName evidence="2">Uncharacterized protein</fullName>
    </submittedName>
</protein>
<proteinExistence type="predicted"/>
<dbReference type="STRING" id="1805425.AUJ30_00420"/>
<name>A0A1J4Y287_9BACT</name>
<organism evidence="2 3">
    <name type="scientific">Candidatus Wolfebacteria bacterium CG1_02_39_135</name>
    <dbReference type="NCBI Taxonomy" id="1805425"/>
    <lineage>
        <taxon>Bacteria</taxon>
        <taxon>Candidatus Wolfeibacteriota</taxon>
    </lineage>
</organism>
<dbReference type="EMBL" id="MNWX01000006">
    <property type="protein sequence ID" value="OIO65793.1"/>
    <property type="molecule type" value="Genomic_DNA"/>
</dbReference>
<evidence type="ECO:0000313" key="3">
    <source>
        <dbReference type="Proteomes" id="UP000182693"/>
    </source>
</evidence>
<accession>A0A1J4Y287</accession>
<evidence type="ECO:0000313" key="2">
    <source>
        <dbReference type="EMBL" id="OIO65793.1"/>
    </source>
</evidence>
<comment type="caution">
    <text evidence="2">The sequence shown here is derived from an EMBL/GenBank/DDBJ whole genome shotgun (WGS) entry which is preliminary data.</text>
</comment>
<dbReference type="AlphaFoldDB" id="A0A1J4Y287"/>